<dbReference type="Proteomes" id="UP000565441">
    <property type="component" value="Unassembled WGS sequence"/>
</dbReference>
<dbReference type="GO" id="GO:0000329">
    <property type="term" value="C:fungal-type vacuole membrane"/>
    <property type="evidence" value="ECO:0007669"/>
    <property type="project" value="TreeGrafter"/>
</dbReference>
<keyword evidence="3 6" id="KW-1133">Transmembrane helix</keyword>
<name>A0A8H5HFR8_9AGAR</name>
<feature type="transmembrane region" description="Helical" evidence="6">
    <location>
        <begin position="161"/>
        <end position="179"/>
    </location>
</feature>
<evidence type="ECO:0000313" key="9">
    <source>
        <dbReference type="EMBL" id="KAF5382170.1"/>
    </source>
</evidence>
<evidence type="ECO:0000313" key="10">
    <source>
        <dbReference type="Proteomes" id="UP000565441"/>
    </source>
</evidence>
<evidence type="ECO:0000256" key="2">
    <source>
        <dbReference type="ARBA" id="ARBA00022692"/>
    </source>
</evidence>
<accession>A0A8H5HFR8</accession>
<evidence type="ECO:0000256" key="4">
    <source>
        <dbReference type="ARBA" id="ARBA00023136"/>
    </source>
</evidence>
<evidence type="ECO:0000256" key="3">
    <source>
        <dbReference type="ARBA" id="ARBA00022989"/>
    </source>
</evidence>
<feature type="transmembrane region" description="Helical" evidence="6">
    <location>
        <begin position="191"/>
        <end position="211"/>
    </location>
</feature>
<dbReference type="GO" id="GO:0033254">
    <property type="term" value="C:vacuolar transporter chaperone complex"/>
    <property type="evidence" value="ECO:0007669"/>
    <property type="project" value="TreeGrafter"/>
</dbReference>
<feature type="transmembrane region" description="Helical" evidence="6">
    <location>
        <begin position="227"/>
        <end position="247"/>
    </location>
</feature>
<dbReference type="GO" id="GO:0012505">
    <property type="term" value="C:endomembrane system"/>
    <property type="evidence" value="ECO:0007669"/>
    <property type="project" value="UniProtKB-SubCell"/>
</dbReference>
<evidence type="ECO:0000256" key="7">
    <source>
        <dbReference type="SAM" id="SignalP"/>
    </source>
</evidence>
<dbReference type="EMBL" id="JAACJP010000009">
    <property type="protein sequence ID" value="KAF5382170.1"/>
    <property type="molecule type" value="Genomic_DNA"/>
</dbReference>
<evidence type="ECO:0000256" key="6">
    <source>
        <dbReference type="SAM" id="Phobius"/>
    </source>
</evidence>
<keyword evidence="10" id="KW-1185">Reference proteome</keyword>
<reference evidence="9 10" key="1">
    <citation type="journal article" date="2020" name="ISME J.">
        <title>Uncovering the hidden diversity of litter-decomposition mechanisms in mushroom-forming fungi.</title>
        <authorList>
            <person name="Floudas D."/>
            <person name="Bentzer J."/>
            <person name="Ahren D."/>
            <person name="Johansson T."/>
            <person name="Persson P."/>
            <person name="Tunlid A."/>
        </authorList>
    </citation>
    <scope>NUCLEOTIDE SEQUENCE [LARGE SCALE GENOMIC DNA]</scope>
    <source>
        <strain evidence="9 10">CBS 661.87</strain>
    </source>
</reference>
<dbReference type="OrthoDB" id="2243669at2759"/>
<dbReference type="InterPro" id="IPR051572">
    <property type="entry name" value="VTC_Complex_Subunit"/>
</dbReference>
<feature type="region of interest" description="Disordered" evidence="5">
    <location>
        <begin position="46"/>
        <end position="67"/>
    </location>
</feature>
<keyword evidence="4 6" id="KW-0472">Membrane</keyword>
<keyword evidence="7" id="KW-0732">Signal</keyword>
<gene>
    <name evidence="9" type="ORF">D9615_004466</name>
</gene>
<feature type="domain" description="DUF202" evidence="8">
    <location>
        <begin position="152"/>
        <end position="214"/>
    </location>
</feature>
<dbReference type="InterPro" id="IPR003807">
    <property type="entry name" value="DUF202"/>
</dbReference>
<dbReference type="PANTHER" id="PTHR46140:SF2">
    <property type="entry name" value="VACUOLAR TRANSPORTER CHAPERONE 3 COMPLEX SUBUNIT 3-RELATED"/>
    <property type="match status" value="1"/>
</dbReference>
<keyword evidence="2 6" id="KW-0812">Transmembrane</keyword>
<proteinExistence type="predicted"/>
<dbReference type="Pfam" id="PF02656">
    <property type="entry name" value="DUF202"/>
    <property type="match status" value="1"/>
</dbReference>
<evidence type="ECO:0000259" key="8">
    <source>
        <dbReference type="Pfam" id="PF02656"/>
    </source>
</evidence>
<sequence length="281" mass="31594">MFQRQQLFVLLTLLYCWHILAKPMMSSSVLEQGSLILPRSSSLLTMDTPSTSRSHSADHDRDDDHTRRSTSLIRRSWYAVSDILSPFSAAAIASLPRLPRPARYHRADAIPDAPNDDHGRRPTIRDYHAINSLPPQVRIPKKIPTPVKVEAKVWFANERTWVAWLNISILIGTLAIALFNASNDEVATNFAYVYALISIGVLIYAFVLYQYRISMIRRRDPGHFDSVAGPVILGVALFIAVLLNFVIRVRDMNRKKIPIPGAGLFSFSQNTSSSLFIHAQG</sequence>
<feature type="signal peptide" evidence="7">
    <location>
        <begin position="1"/>
        <end position="21"/>
    </location>
</feature>
<comment type="subcellular location">
    <subcellularLocation>
        <location evidence="1">Endomembrane system</location>
        <topology evidence="1">Multi-pass membrane protein</topology>
    </subcellularLocation>
</comment>
<dbReference type="PANTHER" id="PTHR46140">
    <property type="entry name" value="VACUOLAR TRANSPORTER CHAPERONE 1-RELATED"/>
    <property type="match status" value="1"/>
</dbReference>
<organism evidence="9 10">
    <name type="scientific">Tricholomella constricta</name>
    <dbReference type="NCBI Taxonomy" id="117010"/>
    <lineage>
        <taxon>Eukaryota</taxon>
        <taxon>Fungi</taxon>
        <taxon>Dikarya</taxon>
        <taxon>Basidiomycota</taxon>
        <taxon>Agaricomycotina</taxon>
        <taxon>Agaricomycetes</taxon>
        <taxon>Agaricomycetidae</taxon>
        <taxon>Agaricales</taxon>
        <taxon>Tricholomatineae</taxon>
        <taxon>Lyophyllaceae</taxon>
        <taxon>Tricholomella</taxon>
    </lineage>
</organism>
<feature type="chain" id="PRO_5034742112" description="DUF202 domain-containing protein" evidence="7">
    <location>
        <begin position="22"/>
        <end position="281"/>
    </location>
</feature>
<dbReference type="AlphaFoldDB" id="A0A8H5HFR8"/>
<evidence type="ECO:0000256" key="5">
    <source>
        <dbReference type="SAM" id="MobiDB-lite"/>
    </source>
</evidence>
<comment type="caution">
    <text evidence="9">The sequence shown here is derived from an EMBL/GenBank/DDBJ whole genome shotgun (WGS) entry which is preliminary data.</text>
</comment>
<protein>
    <recommendedName>
        <fullName evidence="8">DUF202 domain-containing protein</fullName>
    </recommendedName>
</protein>
<feature type="compositionally biased region" description="Basic and acidic residues" evidence="5">
    <location>
        <begin position="55"/>
        <end position="67"/>
    </location>
</feature>
<evidence type="ECO:0000256" key="1">
    <source>
        <dbReference type="ARBA" id="ARBA00004127"/>
    </source>
</evidence>